<dbReference type="Pfam" id="PF07729">
    <property type="entry name" value="FCD"/>
    <property type="match status" value="1"/>
</dbReference>
<keyword evidence="1" id="KW-0805">Transcription regulation</keyword>
<dbReference type="PANTHER" id="PTHR43537:SF44">
    <property type="entry name" value="GNTR FAMILY REGULATORY PROTEIN"/>
    <property type="match status" value="1"/>
</dbReference>
<evidence type="ECO:0000256" key="2">
    <source>
        <dbReference type="ARBA" id="ARBA00023125"/>
    </source>
</evidence>
<protein>
    <submittedName>
        <fullName evidence="6">DNA-binding FadR family transcriptional regulator</fullName>
    </submittedName>
</protein>
<dbReference type="CDD" id="cd07377">
    <property type="entry name" value="WHTH_GntR"/>
    <property type="match status" value="1"/>
</dbReference>
<comment type="caution">
    <text evidence="6">The sequence shown here is derived from an EMBL/GenBank/DDBJ whole genome shotgun (WGS) entry which is preliminary data.</text>
</comment>
<accession>A0ABV2Q0Z3</accession>
<keyword evidence="2 6" id="KW-0238">DNA-binding</keyword>
<dbReference type="SUPFAM" id="SSF48008">
    <property type="entry name" value="GntR ligand-binding domain-like"/>
    <property type="match status" value="1"/>
</dbReference>
<evidence type="ECO:0000313" key="7">
    <source>
        <dbReference type="Proteomes" id="UP001549251"/>
    </source>
</evidence>
<dbReference type="InterPro" id="IPR036388">
    <property type="entry name" value="WH-like_DNA-bd_sf"/>
</dbReference>
<feature type="domain" description="HTH gntR-type" evidence="5">
    <location>
        <begin position="47"/>
        <end position="115"/>
    </location>
</feature>
<sequence>MTNKTIKEVSRPAAKAAAAAAVARPLTAGKRAASGKTRRTLGSTPTRNLHGHVVHELGQRIVGGELRPGELLPREETLADQMEVSRTALREAMKVLSAKGLVESRPKVGTRVRDPRFWHQLDADVLGWRCALMPTEDFVRKLVEMREVIEPAAAAAAAVRCSVEQLERLDAAYAAMDRAKDLNAWAEADLAFHEAVLNATNNELMTSLFSVIETALGTFFVLSARTAKDFKYSLPHHQKVLEAIRRRQPDAARRAMLRMVADSRANMEKRRRSAGKA</sequence>
<feature type="region of interest" description="Disordered" evidence="4">
    <location>
        <begin position="27"/>
        <end position="49"/>
    </location>
</feature>
<dbReference type="SMART" id="SM00345">
    <property type="entry name" value="HTH_GNTR"/>
    <property type="match status" value="1"/>
</dbReference>
<dbReference type="SUPFAM" id="SSF46785">
    <property type="entry name" value="Winged helix' DNA-binding domain"/>
    <property type="match status" value="1"/>
</dbReference>
<name>A0ABV2Q0Z3_9GAMM</name>
<dbReference type="PROSITE" id="PS50949">
    <property type="entry name" value="HTH_GNTR"/>
    <property type="match status" value="1"/>
</dbReference>
<evidence type="ECO:0000256" key="3">
    <source>
        <dbReference type="ARBA" id="ARBA00023163"/>
    </source>
</evidence>
<keyword evidence="3" id="KW-0804">Transcription</keyword>
<dbReference type="InterPro" id="IPR011711">
    <property type="entry name" value="GntR_C"/>
</dbReference>
<dbReference type="EMBL" id="JBEPSD010000004">
    <property type="protein sequence ID" value="MET4570969.1"/>
    <property type="molecule type" value="Genomic_DNA"/>
</dbReference>
<organism evidence="6 7">
    <name type="scientific">Rhodanobacter soli</name>
    <dbReference type="NCBI Taxonomy" id="590609"/>
    <lineage>
        <taxon>Bacteria</taxon>
        <taxon>Pseudomonadati</taxon>
        <taxon>Pseudomonadota</taxon>
        <taxon>Gammaproteobacteria</taxon>
        <taxon>Lysobacterales</taxon>
        <taxon>Rhodanobacteraceae</taxon>
        <taxon>Rhodanobacter</taxon>
    </lineage>
</organism>
<dbReference type="Gene3D" id="1.10.10.10">
    <property type="entry name" value="Winged helix-like DNA-binding domain superfamily/Winged helix DNA-binding domain"/>
    <property type="match status" value="1"/>
</dbReference>
<evidence type="ECO:0000259" key="5">
    <source>
        <dbReference type="PROSITE" id="PS50949"/>
    </source>
</evidence>
<keyword evidence="7" id="KW-1185">Reference proteome</keyword>
<dbReference type="PRINTS" id="PR00035">
    <property type="entry name" value="HTHGNTR"/>
</dbReference>
<gene>
    <name evidence="6" type="ORF">ABIE04_003351</name>
</gene>
<dbReference type="InterPro" id="IPR000524">
    <property type="entry name" value="Tscrpt_reg_HTH_GntR"/>
</dbReference>
<proteinExistence type="predicted"/>
<dbReference type="Gene3D" id="1.20.120.530">
    <property type="entry name" value="GntR ligand-binding domain-like"/>
    <property type="match status" value="1"/>
</dbReference>
<dbReference type="PANTHER" id="PTHR43537">
    <property type="entry name" value="TRANSCRIPTIONAL REGULATOR, GNTR FAMILY"/>
    <property type="match status" value="1"/>
</dbReference>
<dbReference type="InterPro" id="IPR036390">
    <property type="entry name" value="WH_DNA-bd_sf"/>
</dbReference>
<evidence type="ECO:0000313" key="6">
    <source>
        <dbReference type="EMBL" id="MET4570969.1"/>
    </source>
</evidence>
<dbReference type="Pfam" id="PF00392">
    <property type="entry name" value="GntR"/>
    <property type="match status" value="1"/>
</dbReference>
<dbReference type="SMART" id="SM00895">
    <property type="entry name" value="FCD"/>
    <property type="match status" value="1"/>
</dbReference>
<reference evidence="6 7" key="1">
    <citation type="submission" date="2024-06" db="EMBL/GenBank/DDBJ databases">
        <title>Sorghum-associated microbial communities from plants grown in Nebraska, USA.</title>
        <authorList>
            <person name="Schachtman D."/>
        </authorList>
    </citation>
    <scope>NUCLEOTIDE SEQUENCE [LARGE SCALE GENOMIC DNA]</scope>
    <source>
        <strain evidence="6 7">1757</strain>
    </source>
</reference>
<evidence type="ECO:0000256" key="4">
    <source>
        <dbReference type="SAM" id="MobiDB-lite"/>
    </source>
</evidence>
<evidence type="ECO:0000256" key="1">
    <source>
        <dbReference type="ARBA" id="ARBA00023015"/>
    </source>
</evidence>
<dbReference type="InterPro" id="IPR008920">
    <property type="entry name" value="TF_FadR/GntR_C"/>
</dbReference>
<dbReference type="GO" id="GO:0003677">
    <property type="term" value="F:DNA binding"/>
    <property type="evidence" value="ECO:0007669"/>
    <property type="project" value="UniProtKB-KW"/>
</dbReference>
<dbReference type="Proteomes" id="UP001549251">
    <property type="component" value="Unassembled WGS sequence"/>
</dbReference>